<evidence type="ECO:0000313" key="2">
    <source>
        <dbReference type="EMBL" id="KRY26953.1"/>
    </source>
</evidence>
<dbReference type="AlphaFoldDB" id="A0A0V1AQW5"/>
<accession>A0A0V1AQW5</accession>
<dbReference type="Proteomes" id="UP000054632">
    <property type="component" value="Unassembled WGS sequence"/>
</dbReference>
<organism evidence="2 3">
    <name type="scientific">Trichinella pseudospiralis</name>
    <name type="common">Parasitic roundworm</name>
    <dbReference type="NCBI Taxonomy" id="6337"/>
    <lineage>
        <taxon>Eukaryota</taxon>
        <taxon>Metazoa</taxon>
        <taxon>Ecdysozoa</taxon>
        <taxon>Nematoda</taxon>
        <taxon>Enoplea</taxon>
        <taxon>Dorylaimia</taxon>
        <taxon>Trichinellida</taxon>
        <taxon>Trichinellidae</taxon>
        <taxon>Trichinella</taxon>
    </lineage>
</organism>
<gene>
    <name evidence="1" type="ORF">T4A_10274</name>
    <name evidence="2" type="ORF">T4A_11348</name>
</gene>
<dbReference type="EMBL" id="JYDR01005474">
    <property type="protein sequence ID" value="KRY26896.1"/>
    <property type="molecule type" value="Genomic_DNA"/>
</dbReference>
<name>A0A0V1AQW5_TRIPS</name>
<reference evidence="2 3" key="1">
    <citation type="submission" date="2015-01" db="EMBL/GenBank/DDBJ databases">
        <title>Evolution of Trichinella species and genotypes.</title>
        <authorList>
            <person name="Korhonen P.K."/>
            <person name="Edoardo P."/>
            <person name="Giuseppe L.R."/>
            <person name="Gasser R.B."/>
        </authorList>
    </citation>
    <scope>NUCLEOTIDE SEQUENCE [LARGE SCALE GENOMIC DNA]</scope>
    <source>
        <strain evidence="2">ISS13</strain>
    </source>
</reference>
<proteinExistence type="predicted"/>
<protein>
    <submittedName>
        <fullName evidence="2">Uncharacterized protein</fullName>
    </submittedName>
</protein>
<evidence type="ECO:0000313" key="3">
    <source>
        <dbReference type="Proteomes" id="UP000054632"/>
    </source>
</evidence>
<dbReference type="EMBL" id="JYDR01005463">
    <property type="protein sequence ID" value="KRY26953.1"/>
    <property type="molecule type" value="Genomic_DNA"/>
</dbReference>
<sequence length="34" mass="3726">MYSVTLNLILASKCVFCQRNLCSFIPNDSSDVGS</sequence>
<evidence type="ECO:0000313" key="1">
    <source>
        <dbReference type="EMBL" id="KRY26896.1"/>
    </source>
</evidence>
<comment type="caution">
    <text evidence="2">The sequence shown here is derived from an EMBL/GenBank/DDBJ whole genome shotgun (WGS) entry which is preliminary data.</text>
</comment>